<comment type="caution">
    <text evidence="7">The sequence shown here is derived from an EMBL/GenBank/DDBJ whole genome shotgun (WGS) entry which is preliminary data.</text>
</comment>
<dbReference type="Pfam" id="PF00389">
    <property type="entry name" value="2-Hacid_dh"/>
    <property type="match status" value="1"/>
</dbReference>
<evidence type="ECO:0000259" key="5">
    <source>
        <dbReference type="Pfam" id="PF00389"/>
    </source>
</evidence>
<evidence type="ECO:0000313" key="8">
    <source>
        <dbReference type="Proteomes" id="UP000605992"/>
    </source>
</evidence>
<evidence type="ECO:0000256" key="1">
    <source>
        <dbReference type="ARBA" id="ARBA00005854"/>
    </source>
</evidence>
<accession>A0A8J3Y1P1</accession>
<name>A0A8J3Y1P1_9ACTN</name>
<dbReference type="Gene3D" id="3.40.50.720">
    <property type="entry name" value="NAD(P)-binding Rossmann-like Domain"/>
    <property type="match status" value="2"/>
</dbReference>
<dbReference type="InterPro" id="IPR006140">
    <property type="entry name" value="D-isomer_DH_NAD-bd"/>
</dbReference>
<dbReference type="InterPro" id="IPR050223">
    <property type="entry name" value="D-isomer_2-hydroxyacid_DH"/>
</dbReference>
<dbReference type="AlphaFoldDB" id="A0A8J3Y1P1"/>
<dbReference type="PANTHER" id="PTHR10996">
    <property type="entry name" value="2-HYDROXYACID DEHYDROGENASE-RELATED"/>
    <property type="match status" value="1"/>
</dbReference>
<keyword evidence="8" id="KW-1185">Reference proteome</keyword>
<keyword evidence="2 4" id="KW-0560">Oxidoreductase</keyword>
<evidence type="ECO:0000256" key="4">
    <source>
        <dbReference type="RuleBase" id="RU003719"/>
    </source>
</evidence>
<dbReference type="PANTHER" id="PTHR10996:SF178">
    <property type="entry name" value="2-HYDROXYACID DEHYDROGENASE YGL185C-RELATED"/>
    <property type="match status" value="1"/>
</dbReference>
<feature type="domain" description="D-isomer specific 2-hydroxyacid dehydrogenase catalytic" evidence="5">
    <location>
        <begin position="10"/>
        <end position="323"/>
    </location>
</feature>
<keyword evidence="3" id="KW-0520">NAD</keyword>
<protein>
    <submittedName>
        <fullName evidence="7">D-isomer specific 2-hydroxyacid dehydrogenase</fullName>
    </submittedName>
</protein>
<dbReference type="GO" id="GO:0016618">
    <property type="term" value="F:hydroxypyruvate reductase [NAD(P)H] activity"/>
    <property type="evidence" value="ECO:0007669"/>
    <property type="project" value="TreeGrafter"/>
</dbReference>
<organism evidence="7 8">
    <name type="scientific">Planotetraspora thailandica</name>
    <dbReference type="NCBI Taxonomy" id="487172"/>
    <lineage>
        <taxon>Bacteria</taxon>
        <taxon>Bacillati</taxon>
        <taxon>Actinomycetota</taxon>
        <taxon>Actinomycetes</taxon>
        <taxon>Streptosporangiales</taxon>
        <taxon>Streptosporangiaceae</taxon>
        <taxon>Planotetraspora</taxon>
    </lineage>
</organism>
<reference evidence="7" key="1">
    <citation type="submission" date="2021-01" db="EMBL/GenBank/DDBJ databases">
        <title>Whole genome shotgun sequence of Planotetraspora thailandica NBRC 104271.</title>
        <authorList>
            <person name="Komaki H."/>
            <person name="Tamura T."/>
        </authorList>
    </citation>
    <scope>NUCLEOTIDE SEQUENCE</scope>
    <source>
        <strain evidence="7">NBRC 104271</strain>
    </source>
</reference>
<evidence type="ECO:0000259" key="6">
    <source>
        <dbReference type="Pfam" id="PF02826"/>
    </source>
</evidence>
<proteinExistence type="inferred from homology"/>
<gene>
    <name evidence="7" type="ORF">Pth03_75150</name>
</gene>
<dbReference type="GO" id="GO:0051287">
    <property type="term" value="F:NAD binding"/>
    <property type="evidence" value="ECO:0007669"/>
    <property type="project" value="InterPro"/>
</dbReference>
<evidence type="ECO:0000256" key="3">
    <source>
        <dbReference type="ARBA" id="ARBA00023027"/>
    </source>
</evidence>
<comment type="similarity">
    <text evidence="1 4">Belongs to the D-isomer specific 2-hydroxyacid dehydrogenase family.</text>
</comment>
<dbReference type="GO" id="GO:0005829">
    <property type="term" value="C:cytosol"/>
    <property type="evidence" value="ECO:0007669"/>
    <property type="project" value="TreeGrafter"/>
</dbReference>
<dbReference type="GO" id="GO:0030267">
    <property type="term" value="F:glyoxylate reductase (NADPH) activity"/>
    <property type="evidence" value="ECO:0007669"/>
    <property type="project" value="TreeGrafter"/>
</dbReference>
<evidence type="ECO:0000256" key="2">
    <source>
        <dbReference type="ARBA" id="ARBA00023002"/>
    </source>
</evidence>
<sequence length="329" mass="35444">MAMKKRRVVITGAAFPAEIARVLEAHGLVIEAIPGTLDRDEIVSTLSGAWGYVQGGSERMTKDVWQKVPELAVICFMGTGYHSFMQLPENPVGMQFTYTPHANAEAVAEFTIALMLDMTRRVTERANEVRAGGWSEVATPSLIGARVGIAGMGRIGQEVARMASSAFGARVAYWNRSIRPELRGLGYTRADSIRELCAQVDLLSLGLAYKPGDNDGVIAEEELTLLGGSGILVNTARAELVDPVALREALMAGRIAGAAMDGYYIEPTPEPHDDPYGLLAMTPRLLVTPHCAYLSHQAVHRMAAMAAENLLAVLEQRVPPYPVPALGTC</sequence>
<dbReference type="InterPro" id="IPR006139">
    <property type="entry name" value="D-isomer_2_OHA_DH_cat_dom"/>
</dbReference>
<dbReference type="InterPro" id="IPR036291">
    <property type="entry name" value="NAD(P)-bd_dom_sf"/>
</dbReference>
<dbReference type="SUPFAM" id="SSF52283">
    <property type="entry name" value="Formate/glycerate dehydrogenase catalytic domain-like"/>
    <property type="match status" value="1"/>
</dbReference>
<feature type="domain" description="D-isomer specific 2-hydroxyacid dehydrogenase NAD-binding" evidence="6">
    <location>
        <begin position="112"/>
        <end position="292"/>
    </location>
</feature>
<dbReference type="Proteomes" id="UP000605992">
    <property type="component" value="Unassembled WGS sequence"/>
</dbReference>
<dbReference type="EMBL" id="BOOR01000078">
    <property type="protein sequence ID" value="GII59126.1"/>
    <property type="molecule type" value="Genomic_DNA"/>
</dbReference>
<dbReference type="Pfam" id="PF02826">
    <property type="entry name" value="2-Hacid_dh_C"/>
    <property type="match status" value="1"/>
</dbReference>
<dbReference type="SUPFAM" id="SSF51735">
    <property type="entry name" value="NAD(P)-binding Rossmann-fold domains"/>
    <property type="match status" value="1"/>
</dbReference>
<evidence type="ECO:0000313" key="7">
    <source>
        <dbReference type="EMBL" id="GII59126.1"/>
    </source>
</evidence>